<name>A0ABQ2NGN4_9FLAO</name>
<dbReference type="InterPro" id="IPR051532">
    <property type="entry name" value="Ester_Hydrolysis_Enzymes"/>
</dbReference>
<dbReference type="InterPro" id="IPR018392">
    <property type="entry name" value="LysM"/>
</dbReference>
<comment type="caution">
    <text evidence="2">The sequence shown here is derived from an EMBL/GenBank/DDBJ whole genome shotgun (WGS) entry which is preliminary data.</text>
</comment>
<dbReference type="Gene3D" id="3.40.50.1110">
    <property type="entry name" value="SGNH hydrolase"/>
    <property type="match status" value="2"/>
</dbReference>
<organism evidence="2 3">
    <name type="scientific">Cloacibacterium rupense</name>
    <dbReference type="NCBI Taxonomy" id="517423"/>
    <lineage>
        <taxon>Bacteria</taxon>
        <taxon>Pseudomonadati</taxon>
        <taxon>Bacteroidota</taxon>
        <taxon>Flavobacteriia</taxon>
        <taxon>Flavobacteriales</taxon>
        <taxon>Weeksellaceae</taxon>
    </lineage>
</organism>
<dbReference type="Pfam" id="PF01476">
    <property type="entry name" value="LysM"/>
    <property type="match status" value="1"/>
</dbReference>
<sequence>MKMKWTSILSGIALLLVIVIKSQSIENKEVLKPFVEKLNQDKVTQILFLGDSHIQADWITSFLRNKFQEKFGNAGRGLVFPYAVANSNGPDDFTSATNQTWQNFRLVYEQDVFQQMGASGFVIGNQKESFLEIKFKNPDEFFDKILIFNDEKMNGEKFQLYKENQTLSNFVSKSAERIKYTVSSGETFPELASKFYTTTTKLVQLNGAGIKNPMEGNSYQIDKISFNYNPEFENSIEKIADYQFSGNKTLVQLSEPQNTFLMKTNASSGNTFYGFQFLKNVNKGVVFNTVGVNGAKYADFLKFPLQMEQLKSINPDFVVIALGTNESLSTITKEEFQKNVSDLVSKFKEQNPDLPILLISPTDNQLKPHQIKEIVSWIKESALQNNVSFFNLYEATGERGYFKKSLNRKEANADGVHFLRPGYEFQAQKIWNALSDNFK</sequence>
<dbReference type="SUPFAM" id="SSF52266">
    <property type="entry name" value="SGNH hydrolase"/>
    <property type="match status" value="1"/>
</dbReference>
<dbReference type="EMBL" id="BMLV01000001">
    <property type="protein sequence ID" value="GGP01578.1"/>
    <property type="molecule type" value="Genomic_DNA"/>
</dbReference>
<protein>
    <recommendedName>
        <fullName evidence="1">LysM domain-containing protein</fullName>
    </recommendedName>
</protein>
<accession>A0ABQ2NGN4</accession>
<dbReference type="PROSITE" id="PS51782">
    <property type="entry name" value="LYSM"/>
    <property type="match status" value="1"/>
</dbReference>
<dbReference type="PANTHER" id="PTHR30383:SF29">
    <property type="entry name" value="SGNH HYDROLASE-TYPE ESTERASE DOMAIN-CONTAINING PROTEIN"/>
    <property type="match status" value="1"/>
</dbReference>
<dbReference type="InterPro" id="IPR036779">
    <property type="entry name" value="LysM_dom_sf"/>
</dbReference>
<dbReference type="Gene3D" id="3.10.350.10">
    <property type="entry name" value="LysM domain"/>
    <property type="match status" value="1"/>
</dbReference>
<dbReference type="Proteomes" id="UP000620064">
    <property type="component" value="Unassembled WGS sequence"/>
</dbReference>
<evidence type="ECO:0000259" key="1">
    <source>
        <dbReference type="PROSITE" id="PS51782"/>
    </source>
</evidence>
<evidence type="ECO:0000313" key="3">
    <source>
        <dbReference type="Proteomes" id="UP000620064"/>
    </source>
</evidence>
<proteinExistence type="predicted"/>
<gene>
    <name evidence="2" type="ORF">GCM10010992_02520</name>
</gene>
<feature type="domain" description="LysM" evidence="1">
    <location>
        <begin position="178"/>
        <end position="226"/>
    </location>
</feature>
<dbReference type="PANTHER" id="PTHR30383">
    <property type="entry name" value="THIOESTERASE 1/PROTEASE 1/LYSOPHOSPHOLIPASE L1"/>
    <property type="match status" value="1"/>
</dbReference>
<evidence type="ECO:0000313" key="2">
    <source>
        <dbReference type="EMBL" id="GGP01578.1"/>
    </source>
</evidence>
<reference evidence="3" key="1">
    <citation type="journal article" date="2019" name="Int. J. Syst. Evol. Microbiol.">
        <title>The Global Catalogue of Microorganisms (GCM) 10K type strain sequencing project: providing services to taxonomists for standard genome sequencing and annotation.</title>
        <authorList>
            <consortium name="The Broad Institute Genomics Platform"/>
            <consortium name="The Broad Institute Genome Sequencing Center for Infectious Disease"/>
            <person name="Wu L."/>
            <person name="Ma J."/>
        </authorList>
    </citation>
    <scope>NUCLEOTIDE SEQUENCE [LARGE SCALE GENOMIC DNA]</scope>
    <source>
        <strain evidence="3">CGMCC 1.7656</strain>
    </source>
</reference>
<dbReference type="CDD" id="cd00118">
    <property type="entry name" value="LysM"/>
    <property type="match status" value="1"/>
</dbReference>
<dbReference type="InterPro" id="IPR013830">
    <property type="entry name" value="SGNH_hydro"/>
</dbReference>
<dbReference type="Pfam" id="PF13472">
    <property type="entry name" value="Lipase_GDSL_2"/>
    <property type="match status" value="1"/>
</dbReference>
<keyword evidence="3" id="KW-1185">Reference proteome</keyword>
<dbReference type="InterPro" id="IPR036514">
    <property type="entry name" value="SGNH_hydro_sf"/>
</dbReference>